<dbReference type="GO" id="GO:0004499">
    <property type="term" value="F:N,N-dimethylaniline monooxygenase activity"/>
    <property type="evidence" value="ECO:0007669"/>
    <property type="project" value="InterPro"/>
</dbReference>
<keyword evidence="2" id="KW-0285">Flavoprotein</keyword>
<dbReference type="SUPFAM" id="SSF51905">
    <property type="entry name" value="FAD/NAD(P)-binding domain"/>
    <property type="match status" value="2"/>
</dbReference>
<keyword evidence="5" id="KW-0560">Oxidoreductase</keyword>
<sequence>MDLPSISTDATAIHSAEPSPNEKSICVIGAGPAGLAALKVIMDTPQYKAGLWKPMVFESRDKAGGVWYPALPTDEPPLTPLYDSLTTNLPHPVMAFTSYSFPPSTPLFPRASVVQKYLESYADHFHLHQHIQLSTTVIAVEYRAPKWSVWISSGETLSFDLVMVCNGHYRIPRYPNTPGIASWLNARKASHSAWYRRPHNLGDTVLVVGAGPSGQDISTEMRTAAKTVIHSFTGALPQDVGNLKRRGRVLSFGENGTVSFEDGSMESGVDYCILATGYEVSFPFLSPPNIIESIPPPVPPLPRELYNSTFNVFPLAKHLFPLQAHFPPTSLVFLGLLVRVAPLPVVEAQARAALRAFADPEALDGTQEAVDIICRYEDIRKQVGDSPLAIAKAWHRFEPHEQFDYRDQLSEFAEAGPTEDGLETSGLGKIRVHEWEREMYDHKGELRSMWVKLEERGEAEDWVRGVGEGGPHEWVDFMRRVLRKAQEEGETGVGEEGDKAKL</sequence>
<protein>
    <submittedName>
        <fullName evidence="6">FAD/NAD(P)-binding domain-containing protein</fullName>
    </submittedName>
</protein>
<evidence type="ECO:0000256" key="5">
    <source>
        <dbReference type="ARBA" id="ARBA00023002"/>
    </source>
</evidence>
<dbReference type="PRINTS" id="PR00370">
    <property type="entry name" value="FMOXYGENASE"/>
</dbReference>
<keyword evidence="3" id="KW-0274">FAD</keyword>
<accession>A0A5C3LMS7</accession>
<name>A0A5C3LMS7_9AGAR</name>
<evidence type="ECO:0000256" key="2">
    <source>
        <dbReference type="ARBA" id="ARBA00022630"/>
    </source>
</evidence>
<evidence type="ECO:0000313" key="7">
    <source>
        <dbReference type="Proteomes" id="UP000308652"/>
    </source>
</evidence>
<evidence type="ECO:0000256" key="4">
    <source>
        <dbReference type="ARBA" id="ARBA00022857"/>
    </source>
</evidence>
<gene>
    <name evidence="6" type="ORF">BDQ12DRAFT_738217</name>
</gene>
<dbReference type="Gene3D" id="3.50.50.60">
    <property type="entry name" value="FAD/NAD(P)-binding domain"/>
    <property type="match status" value="2"/>
</dbReference>
<dbReference type="InterPro" id="IPR020946">
    <property type="entry name" value="Flavin_mOase-like"/>
</dbReference>
<evidence type="ECO:0000313" key="6">
    <source>
        <dbReference type="EMBL" id="TFK34479.1"/>
    </source>
</evidence>
<dbReference type="STRING" id="68775.A0A5C3LMS7"/>
<comment type="similarity">
    <text evidence="1">Belongs to the FMO family.</text>
</comment>
<dbReference type="Pfam" id="PF00743">
    <property type="entry name" value="FMO-like"/>
    <property type="match status" value="2"/>
</dbReference>
<dbReference type="InterPro" id="IPR000960">
    <property type="entry name" value="Flavin_mOase"/>
</dbReference>
<reference evidence="6 7" key="1">
    <citation type="journal article" date="2019" name="Nat. Ecol. Evol.">
        <title>Megaphylogeny resolves global patterns of mushroom evolution.</title>
        <authorList>
            <person name="Varga T."/>
            <person name="Krizsan K."/>
            <person name="Foldi C."/>
            <person name="Dima B."/>
            <person name="Sanchez-Garcia M."/>
            <person name="Sanchez-Ramirez S."/>
            <person name="Szollosi G.J."/>
            <person name="Szarkandi J.G."/>
            <person name="Papp V."/>
            <person name="Albert L."/>
            <person name="Andreopoulos W."/>
            <person name="Angelini C."/>
            <person name="Antonin V."/>
            <person name="Barry K.W."/>
            <person name="Bougher N.L."/>
            <person name="Buchanan P."/>
            <person name="Buyck B."/>
            <person name="Bense V."/>
            <person name="Catcheside P."/>
            <person name="Chovatia M."/>
            <person name="Cooper J."/>
            <person name="Damon W."/>
            <person name="Desjardin D."/>
            <person name="Finy P."/>
            <person name="Geml J."/>
            <person name="Haridas S."/>
            <person name="Hughes K."/>
            <person name="Justo A."/>
            <person name="Karasinski D."/>
            <person name="Kautmanova I."/>
            <person name="Kiss B."/>
            <person name="Kocsube S."/>
            <person name="Kotiranta H."/>
            <person name="LaButti K.M."/>
            <person name="Lechner B.E."/>
            <person name="Liimatainen K."/>
            <person name="Lipzen A."/>
            <person name="Lukacs Z."/>
            <person name="Mihaltcheva S."/>
            <person name="Morgado L.N."/>
            <person name="Niskanen T."/>
            <person name="Noordeloos M.E."/>
            <person name="Ohm R.A."/>
            <person name="Ortiz-Santana B."/>
            <person name="Ovrebo C."/>
            <person name="Racz N."/>
            <person name="Riley R."/>
            <person name="Savchenko A."/>
            <person name="Shiryaev A."/>
            <person name="Soop K."/>
            <person name="Spirin V."/>
            <person name="Szebenyi C."/>
            <person name="Tomsovsky M."/>
            <person name="Tulloss R.E."/>
            <person name="Uehling J."/>
            <person name="Grigoriev I.V."/>
            <person name="Vagvolgyi C."/>
            <person name="Papp T."/>
            <person name="Martin F.M."/>
            <person name="Miettinen O."/>
            <person name="Hibbett D.S."/>
            <person name="Nagy L.G."/>
        </authorList>
    </citation>
    <scope>NUCLEOTIDE SEQUENCE [LARGE SCALE GENOMIC DNA]</scope>
    <source>
        <strain evidence="6 7">CBS 166.37</strain>
    </source>
</reference>
<dbReference type="InterPro" id="IPR036188">
    <property type="entry name" value="FAD/NAD-bd_sf"/>
</dbReference>
<dbReference type="GO" id="GO:0050660">
    <property type="term" value="F:flavin adenine dinucleotide binding"/>
    <property type="evidence" value="ECO:0007669"/>
    <property type="project" value="InterPro"/>
</dbReference>
<dbReference type="OrthoDB" id="66881at2759"/>
<dbReference type="GO" id="GO:0050661">
    <property type="term" value="F:NADP binding"/>
    <property type="evidence" value="ECO:0007669"/>
    <property type="project" value="InterPro"/>
</dbReference>
<dbReference type="EMBL" id="ML213631">
    <property type="protein sequence ID" value="TFK34479.1"/>
    <property type="molecule type" value="Genomic_DNA"/>
</dbReference>
<dbReference type="PANTHER" id="PTHR23023">
    <property type="entry name" value="DIMETHYLANILINE MONOOXYGENASE"/>
    <property type="match status" value="1"/>
</dbReference>
<dbReference type="Proteomes" id="UP000308652">
    <property type="component" value="Unassembled WGS sequence"/>
</dbReference>
<keyword evidence="4" id="KW-0521">NADP</keyword>
<evidence type="ECO:0000256" key="1">
    <source>
        <dbReference type="ARBA" id="ARBA00009183"/>
    </source>
</evidence>
<dbReference type="AlphaFoldDB" id="A0A5C3LMS7"/>
<organism evidence="6 7">
    <name type="scientific">Crucibulum laeve</name>
    <dbReference type="NCBI Taxonomy" id="68775"/>
    <lineage>
        <taxon>Eukaryota</taxon>
        <taxon>Fungi</taxon>
        <taxon>Dikarya</taxon>
        <taxon>Basidiomycota</taxon>
        <taxon>Agaricomycotina</taxon>
        <taxon>Agaricomycetes</taxon>
        <taxon>Agaricomycetidae</taxon>
        <taxon>Agaricales</taxon>
        <taxon>Agaricineae</taxon>
        <taxon>Nidulariaceae</taxon>
        <taxon>Crucibulum</taxon>
    </lineage>
</organism>
<keyword evidence="7" id="KW-1185">Reference proteome</keyword>
<dbReference type="InterPro" id="IPR050346">
    <property type="entry name" value="FMO-like"/>
</dbReference>
<proteinExistence type="inferred from homology"/>
<evidence type="ECO:0000256" key="3">
    <source>
        <dbReference type="ARBA" id="ARBA00022827"/>
    </source>
</evidence>